<evidence type="ECO:0000313" key="3">
    <source>
        <dbReference type="Proteomes" id="UP000032120"/>
    </source>
</evidence>
<comment type="caution">
    <text evidence="2">The sequence shown here is derived from an EMBL/GenBank/DDBJ whole genome shotgun (WGS) entry which is preliminary data.</text>
</comment>
<protein>
    <submittedName>
        <fullName evidence="2">Uncharacterized protein</fullName>
    </submittedName>
</protein>
<dbReference type="Proteomes" id="UP000032120">
    <property type="component" value="Unassembled WGS sequence"/>
</dbReference>
<evidence type="ECO:0000313" key="2">
    <source>
        <dbReference type="EMBL" id="KIP53665.1"/>
    </source>
</evidence>
<reference evidence="2 3" key="1">
    <citation type="submission" date="2015-01" db="EMBL/GenBank/DDBJ databases">
        <title>Draft genome sequence of Leucobacter komagatae strain VKM ST2845.</title>
        <authorList>
            <person name="Karlyshev A.V."/>
            <person name="Kudryashova E.B."/>
        </authorList>
    </citation>
    <scope>NUCLEOTIDE SEQUENCE [LARGE SCALE GENOMIC DNA]</scope>
    <source>
        <strain evidence="2 3">VKM ST2845</strain>
    </source>
</reference>
<organism evidence="2 3">
    <name type="scientific">Leucobacter komagatae</name>
    <dbReference type="NCBI Taxonomy" id="55969"/>
    <lineage>
        <taxon>Bacteria</taxon>
        <taxon>Bacillati</taxon>
        <taxon>Actinomycetota</taxon>
        <taxon>Actinomycetes</taxon>
        <taxon>Micrococcales</taxon>
        <taxon>Microbacteriaceae</taxon>
        <taxon>Leucobacter</taxon>
    </lineage>
</organism>
<sequence length="251" mass="28403">MTDTARAVERLTQTHVEVVDEHASTWPPLLTWLDDAVRDKIRRRDGSSGDTGVSIDFGMLGIQDRIKRECAKLRQALYLPAPRDLLHAVSDLWAQADAARRKNELTDEAREHISDSIIAWEQTIDAERGATPRKLELTVPCPQCGNRWILEADKEQHARIDVAHPERDPEGIRKPAVVIEFSEGRAPGRRVQGCWLRDALGGLGAGGRSRRRSQRTARHGRARRVRDRPRPAQQTRIGVCNTASIRLRWET</sequence>
<dbReference type="OrthoDB" id="4990995at2"/>
<dbReference type="AlphaFoldDB" id="A0A0D0H8Y3"/>
<keyword evidence="3" id="KW-1185">Reference proteome</keyword>
<dbReference type="EMBL" id="JXSQ01000001">
    <property type="protein sequence ID" value="KIP53665.1"/>
    <property type="molecule type" value="Genomic_DNA"/>
</dbReference>
<proteinExistence type="predicted"/>
<dbReference type="RefSeq" id="WP_042542401.1">
    <property type="nucleotide sequence ID" value="NZ_JXSQ01000001.1"/>
</dbReference>
<feature type="region of interest" description="Disordered" evidence="1">
    <location>
        <begin position="204"/>
        <end position="237"/>
    </location>
</feature>
<gene>
    <name evidence="2" type="ORF">SD72_00030</name>
</gene>
<evidence type="ECO:0000256" key="1">
    <source>
        <dbReference type="SAM" id="MobiDB-lite"/>
    </source>
</evidence>
<accession>A0A0D0H8Y3</accession>
<feature type="compositionally biased region" description="Basic residues" evidence="1">
    <location>
        <begin position="208"/>
        <end position="227"/>
    </location>
</feature>
<name>A0A0D0H8Y3_9MICO</name>